<dbReference type="Pfam" id="PF00550">
    <property type="entry name" value="PP-binding"/>
    <property type="match status" value="1"/>
</dbReference>
<keyword evidence="2" id="KW-0597">Phosphoprotein</keyword>
<dbReference type="Gene3D" id="3.40.47.10">
    <property type="match status" value="1"/>
</dbReference>
<dbReference type="SMART" id="SM00825">
    <property type="entry name" value="PKS_KS"/>
    <property type="match status" value="1"/>
</dbReference>
<keyword evidence="3" id="KW-0808">Transferase</keyword>
<dbReference type="InterPro" id="IPR020841">
    <property type="entry name" value="PKS_Beta-ketoAc_synthase_dom"/>
</dbReference>
<reference evidence="6" key="1">
    <citation type="submission" date="2021-02" db="EMBL/GenBank/DDBJ databases">
        <authorList>
            <person name="Dougan E. K."/>
            <person name="Rhodes N."/>
            <person name="Thang M."/>
            <person name="Chan C."/>
        </authorList>
    </citation>
    <scope>NUCLEOTIDE SEQUENCE</scope>
</reference>
<keyword evidence="7" id="KW-1185">Reference proteome</keyword>
<feature type="non-terminal residue" evidence="6">
    <location>
        <position position="798"/>
    </location>
</feature>
<dbReference type="SUPFAM" id="SSF51735">
    <property type="entry name" value="NAD(P)-binding Rossmann-fold domains"/>
    <property type="match status" value="1"/>
</dbReference>
<dbReference type="InterPro" id="IPR036291">
    <property type="entry name" value="NAD(P)-bd_dom_sf"/>
</dbReference>
<proteinExistence type="predicted"/>
<evidence type="ECO:0000256" key="2">
    <source>
        <dbReference type="ARBA" id="ARBA00022553"/>
    </source>
</evidence>
<dbReference type="GO" id="GO:0004312">
    <property type="term" value="F:fatty acid synthase activity"/>
    <property type="evidence" value="ECO:0007669"/>
    <property type="project" value="TreeGrafter"/>
</dbReference>
<keyword evidence="1" id="KW-0596">Phosphopantetheine</keyword>
<dbReference type="InterPro" id="IPR050091">
    <property type="entry name" value="PKS_NRPS_Biosynth_Enz"/>
</dbReference>
<dbReference type="InterPro" id="IPR009081">
    <property type="entry name" value="PP-bd_ACP"/>
</dbReference>
<protein>
    <submittedName>
        <fullName evidence="6">PikAII protein</fullName>
    </submittedName>
</protein>
<dbReference type="Pfam" id="PF00109">
    <property type="entry name" value="ketoacyl-synt"/>
    <property type="match status" value="2"/>
</dbReference>
<evidence type="ECO:0000256" key="1">
    <source>
        <dbReference type="ARBA" id="ARBA00022450"/>
    </source>
</evidence>
<dbReference type="InterPro" id="IPR014031">
    <property type="entry name" value="Ketoacyl_synth_C"/>
</dbReference>
<dbReference type="SUPFAM" id="SSF47336">
    <property type="entry name" value="ACP-like"/>
    <property type="match status" value="1"/>
</dbReference>
<dbReference type="InterPro" id="IPR036736">
    <property type="entry name" value="ACP-like_sf"/>
</dbReference>
<evidence type="ECO:0000313" key="7">
    <source>
        <dbReference type="Proteomes" id="UP000601435"/>
    </source>
</evidence>
<accession>A0A812TBX3</accession>
<dbReference type="CDD" id="cd00833">
    <property type="entry name" value="PKS"/>
    <property type="match status" value="1"/>
</dbReference>
<comment type="caution">
    <text evidence="6">The sequence shown here is derived from an EMBL/GenBank/DDBJ whole genome shotgun (WGS) entry which is preliminary data.</text>
</comment>
<evidence type="ECO:0000259" key="4">
    <source>
        <dbReference type="PROSITE" id="PS50075"/>
    </source>
</evidence>
<evidence type="ECO:0000256" key="3">
    <source>
        <dbReference type="ARBA" id="ARBA00022679"/>
    </source>
</evidence>
<dbReference type="Gene3D" id="1.10.1200.10">
    <property type="entry name" value="ACP-like"/>
    <property type="match status" value="1"/>
</dbReference>
<dbReference type="PANTHER" id="PTHR43775:SF37">
    <property type="entry name" value="SI:DKEY-61P9.11"/>
    <property type="match status" value="1"/>
</dbReference>
<dbReference type="SUPFAM" id="SSF53901">
    <property type="entry name" value="Thiolase-like"/>
    <property type="match status" value="1"/>
</dbReference>
<dbReference type="GO" id="GO:0031177">
    <property type="term" value="F:phosphopantetheine binding"/>
    <property type="evidence" value="ECO:0007669"/>
    <property type="project" value="InterPro"/>
</dbReference>
<dbReference type="Gene3D" id="3.40.50.720">
    <property type="entry name" value="NAD(P)-binding Rossmann-like Domain"/>
    <property type="match status" value="1"/>
</dbReference>
<dbReference type="OrthoDB" id="426562at2759"/>
<evidence type="ECO:0000259" key="5">
    <source>
        <dbReference type="PROSITE" id="PS52004"/>
    </source>
</evidence>
<evidence type="ECO:0000313" key="6">
    <source>
        <dbReference type="EMBL" id="CAE7518569.1"/>
    </source>
</evidence>
<feature type="domain" description="Ketosynthase family 3 (KS3)" evidence="5">
    <location>
        <begin position="138"/>
        <end position="571"/>
    </location>
</feature>
<dbReference type="AlphaFoldDB" id="A0A812TBX3"/>
<dbReference type="GO" id="GO:0006633">
    <property type="term" value="P:fatty acid biosynthetic process"/>
    <property type="evidence" value="ECO:0007669"/>
    <property type="project" value="TreeGrafter"/>
</dbReference>
<dbReference type="Pfam" id="PF02801">
    <property type="entry name" value="Ketoacyl-synt_C"/>
    <property type="match status" value="1"/>
</dbReference>
<dbReference type="SMART" id="SM00823">
    <property type="entry name" value="PKS_PP"/>
    <property type="match status" value="1"/>
</dbReference>
<dbReference type="PROSITE" id="PS50075">
    <property type="entry name" value="CARRIER"/>
    <property type="match status" value="1"/>
</dbReference>
<dbReference type="InterPro" id="IPR014030">
    <property type="entry name" value="Ketoacyl_synth_N"/>
</dbReference>
<dbReference type="Proteomes" id="UP000601435">
    <property type="component" value="Unassembled WGS sequence"/>
</dbReference>
<feature type="domain" description="Carrier" evidence="4">
    <location>
        <begin position="55"/>
        <end position="132"/>
    </location>
</feature>
<dbReference type="EMBL" id="CAJNJA010023917">
    <property type="protein sequence ID" value="CAE7518569.1"/>
    <property type="molecule type" value="Genomic_DNA"/>
</dbReference>
<dbReference type="PANTHER" id="PTHR43775">
    <property type="entry name" value="FATTY ACID SYNTHASE"/>
    <property type="match status" value="1"/>
</dbReference>
<dbReference type="InterPro" id="IPR020806">
    <property type="entry name" value="PKS_PP-bd"/>
</dbReference>
<sequence length="798" mass="84791">AMGAILAASPSPGLVGVARINWSSFFAAQPKVPCFLENFQHHKKSTGVKMGSGGVPKDLVNSTIINVLCDVLGDPDLSDFSVPLMDMGLDSLSAVEFRNRVQASFDGLHLASTVMFDYPTVADLTDYIVAQFSDGDEADDAAIGGVRDLNANEPMATIGMAARYWAMLCAGLDMISTVPIERWDIDLYHDPDPSVPGKYTRWGGFIFGLEGFDNKMFGIAEPEAQAMDPHQRLEVVYESFWNAGLDKEQLSNTNCGCYVGCATLGGISVQDFPDAAQKSSLIQNHFSETFVIGPSGDFGEHDEDIGPFTNIGSFPSGRLRTRAVSPMHLAFAGLASLSSTLVALDCAAQGKRLGKCDRSIVAGSNLSLGCSFLKSVPWRRQRLPVGFCKMGMALSPDGRCKTFDESANGFTRTDGAGSLILELASSASKAGKQEVATALGVCVNQEASVKALEVSLVEVHGTGTSLGDPIEVGGMKGTLGKGRTEDAPLVLAATKSIIGHTEGSAGVAGLIKMIGEFSYRIVPKNLHLKKMNPNIDLTDFPVIMPSSIVDWKGSRAVAGFSGTNSHGTLEAPGGGDGKDVVLERPEKLKWNRTYHRMYHDWSQGLWFATEWRSAPLPAGKSGSGPCLVIGGGAFGDELKKLMETSSVAAKADELQAKIQGNAWKTVVFAETLVAEDPTAEGPAMAALLSAAQAAAMSPSMRFVVLTAGAQEAEASGDFMGRGLLGAAAWGFMRSMPLEAPKLQAQVIDLPCSYSSSLTSWVQVIADELSCEDLEREVSYGDDSARRAPRLAKYTMKPG</sequence>
<name>A0A812TBX3_9DINO</name>
<dbReference type="PROSITE" id="PS52004">
    <property type="entry name" value="KS3_2"/>
    <property type="match status" value="1"/>
</dbReference>
<organism evidence="6 7">
    <name type="scientific">Symbiodinium necroappetens</name>
    <dbReference type="NCBI Taxonomy" id="1628268"/>
    <lineage>
        <taxon>Eukaryota</taxon>
        <taxon>Sar</taxon>
        <taxon>Alveolata</taxon>
        <taxon>Dinophyceae</taxon>
        <taxon>Suessiales</taxon>
        <taxon>Symbiodiniaceae</taxon>
        <taxon>Symbiodinium</taxon>
    </lineage>
</organism>
<gene>
    <name evidence="6" type="primary">pikAII</name>
    <name evidence="6" type="ORF">SNEC2469_LOCUS14821</name>
</gene>
<dbReference type="InterPro" id="IPR016039">
    <property type="entry name" value="Thiolase-like"/>
</dbReference>
<feature type="non-terminal residue" evidence="6">
    <location>
        <position position="1"/>
    </location>
</feature>